<keyword evidence="3" id="KW-1185">Reference proteome</keyword>
<accession>A0ABR6YFW3</accession>
<evidence type="ECO:0000313" key="3">
    <source>
        <dbReference type="Proteomes" id="UP000624279"/>
    </source>
</evidence>
<dbReference type="EMBL" id="JACOGA010000018">
    <property type="protein sequence ID" value="MBC3875423.1"/>
    <property type="molecule type" value="Genomic_DNA"/>
</dbReference>
<protein>
    <submittedName>
        <fullName evidence="2">DUF3828 domain-containing protein</fullName>
    </submittedName>
</protein>
<reference evidence="2 3" key="1">
    <citation type="submission" date="2020-08" db="EMBL/GenBank/DDBJ databases">
        <title>Novel species isolated from subtropical streams in China.</title>
        <authorList>
            <person name="Lu H."/>
        </authorList>
    </citation>
    <scope>NUCLEOTIDE SEQUENCE [LARGE SCALE GENOMIC DNA]</scope>
    <source>
        <strain evidence="2 3">LX15W</strain>
    </source>
</reference>
<evidence type="ECO:0000313" key="2">
    <source>
        <dbReference type="EMBL" id="MBC3875423.1"/>
    </source>
</evidence>
<feature type="signal peptide" evidence="1">
    <location>
        <begin position="1"/>
        <end position="18"/>
    </location>
</feature>
<organism evidence="2 3">
    <name type="scientific">Undibacterium flavidum</name>
    <dbReference type="NCBI Taxonomy" id="2762297"/>
    <lineage>
        <taxon>Bacteria</taxon>
        <taxon>Pseudomonadati</taxon>
        <taxon>Pseudomonadota</taxon>
        <taxon>Betaproteobacteria</taxon>
        <taxon>Burkholderiales</taxon>
        <taxon>Oxalobacteraceae</taxon>
        <taxon>Undibacterium</taxon>
    </lineage>
</organism>
<comment type="caution">
    <text evidence="2">The sequence shown here is derived from an EMBL/GenBank/DDBJ whole genome shotgun (WGS) entry which is preliminary data.</text>
</comment>
<name>A0ABR6YFW3_9BURK</name>
<dbReference type="Proteomes" id="UP000624279">
    <property type="component" value="Unassembled WGS sequence"/>
</dbReference>
<gene>
    <name evidence="2" type="ORF">H8K55_17675</name>
</gene>
<keyword evidence="1" id="KW-0732">Signal</keyword>
<sequence length="175" mass="19970">MSYIFRFFLMLIALTLPALINASERSSAHDTNVPALKKMVEASYKEYAWIVVFGVDSTSKSLISLNQESLVKLRRIFTDELALAIFNDAQCARKTKEVCALDFDILFDSQDPDARDLTIRSKTKQLVEVCFIEQTTKRRCLEFVGVSGNGKKGEQIYDIKYDQTGRTLRKILKLK</sequence>
<dbReference type="RefSeq" id="WP_186943386.1">
    <property type="nucleotide sequence ID" value="NZ_JACOGA010000018.1"/>
</dbReference>
<proteinExistence type="predicted"/>
<feature type="chain" id="PRO_5046068458" evidence="1">
    <location>
        <begin position="19"/>
        <end position="175"/>
    </location>
</feature>
<evidence type="ECO:0000256" key="1">
    <source>
        <dbReference type="SAM" id="SignalP"/>
    </source>
</evidence>